<evidence type="ECO:0000259" key="5">
    <source>
        <dbReference type="PROSITE" id="PS51677"/>
    </source>
</evidence>
<dbReference type="InterPro" id="IPR002509">
    <property type="entry name" value="NODB_dom"/>
</dbReference>
<dbReference type="InterPro" id="IPR050248">
    <property type="entry name" value="Polysacc_deacetylase_ArnD"/>
</dbReference>
<gene>
    <name evidence="6" type="ORF">LCGC14_2249360</name>
</gene>
<dbReference type="SUPFAM" id="SSF88713">
    <property type="entry name" value="Glycoside hydrolase/deacetylase"/>
    <property type="match status" value="1"/>
</dbReference>
<dbReference type="Gene3D" id="3.20.20.370">
    <property type="entry name" value="Glycoside hydrolase/deacetylase"/>
    <property type="match status" value="1"/>
</dbReference>
<evidence type="ECO:0000256" key="3">
    <source>
        <dbReference type="SAM" id="Coils"/>
    </source>
</evidence>
<dbReference type="PANTHER" id="PTHR10587">
    <property type="entry name" value="GLYCOSYL TRANSFERASE-RELATED"/>
    <property type="match status" value="1"/>
</dbReference>
<organism evidence="6">
    <name type="scientific">marine sediment metagenome</name>
    <dbReference type="NCBI Taxonomy" id="412755"/>
    <lineage>
        <taxon>unclassified sequences</taxon>
        <taxon>metagenomes</taxon>
        <taxon>ecological metagenomes</taxon>
    </lineage>
</organism>
<evidence type="ECO:0000256" key="1">
    <source>
        <dbReference type="ARBA" id="ARBA00022723"/>
    </source>
</evidence>
<accession>A0A0F9FY15</accession>
<dbReference type="InterPro" id="IPR011330">
    <property type="entry name" value="Glyco_hydro/deAcase_b/a-brl"/>
</dbReference>
<feature type="coiled-coil region" evidence="3">
    <location>
        <begin position="69"/>
        <end position="103"/>
    </location>
</feature>
<name>A0A0F9FY15_9ZZZZ</name>
<keyword evidence="4" id="KW-0472">Membrane</keyword>
<comment type="caution">
    <text evidence="6">The sequence shown here is derived from an EMBL/GenBank/DDBJ whole genome shotgun (WGS) entry which is preliminary data.</text>
</comment>
<feature type="transmembrane region" description="Helical" evidence="4">
    <location>
        <begin position="43"/>
        <end position="64"/>
    </location>
</feature>
<keyword evidence="4" id="KW-1133">Transmembrane helix</keyword>
<keyword evidence="1" id="KW-0479">Metal-binding</keyword>
<feature type="domain" description="NodB homology" evidence="5">
    <location>
        <begin position="155"/>
        <end position="400"/>
    </location>
</feature>
<protein>
    <recommendedName>
        <fullName evidence="5">NodB homology domain-containing protein</fullName>
    </recommendedName>
</protein>
<dbReference type="PROSITE" id="PS51677">
    <property type="entry name" value="NODB"/>
    <property type="match status" value="1"/>
</dbReference>
<sequence>MQKEIRTPVITEAETTRLYEQIYDLSQKTYKSTQFRFLAKRSALLIIIFMSALGFFALIFYFAFMKDYMKSLNSQLLKYSKSVESLNTEIEKLSTLEQEYVNQLKFYEDTFSSLKIEDNRLVDFDLTKSVRKNIAEIDNSAGEYRNISRGNTDFKEIALTFDLGTGEDLPFVYAILKRYNVRATIFISNEMHSTEYGSLFNQRHIDYLVKLYELGSEFGNHTWSHYNLKRSLYETSKRRRLSLSFISDEVFDEMGLKLEFDRVRNKFYDDTGIVLSPFWRAPYGAIDERILKIASMAGYPNHVYWSANKTGPLDFYDYITKRNLRVKNRGTGKYTRVKNPYYFSSAQMLARLKEWERADSHGLNGAISISHLGTSRKNDKIIYILPEYLSYFQNKGYHFVPVSELINDKMDY</sequence>
<dbReference type="GO" id="GO:0046872">
    <property type="term" value="F:metal ion binding"/>
    <property type="evidence" value="ECO:0007669"/>
    <property type="project" value="UniProtKB-KW"/>
</dbReference>
<dbReference type="GO" id="GO:0005975">
    <property type="term" value="P:carbohydrate metabolic process"/>
    <property type="evidence" value="ECO:0007669"/>
    <property type="project" value="InterPro"/>
</dbReference>
<dbReference type="GO" id="GO:0016810">
    <property type="term" value="F:hydrolase activity, acting on carbon-nitrogen (but not peptide) bonds"/>
    <property type="evidence" value="ECO:0007669"/>
    <property type="project" value="InterPro"/>
</dbReference>
<dbReference type="PANTHER" id="PTHR10587:SF133">
    <property type="entry name" value="CHITIN DEACETYLASE 1-RELATED"/>
    <property type="match status" value="1"/>
</dbReference>
<dbReference type="CDD" id="cd10917">
    <property type="entry name" value="CE4_NodB_like_6s_7s"/>
    <property type="match status" value="1"/>
</dbReference>
<dbReference type="Pfam" id="PF01522">
    <property type="entry name" value="Polysacc_deac_1"/>
    <property type="match status" value="1"/>
</dbReference>
<reference evidence="6" key="1">
    <citation type="journal article" date="2015" name="Nature">
        <title>Complex archaea that bridge the gap between prokaryotes and eukaryotes.</title>
        <authorList>
            <person name="Spang A."/>
            <person name="Saw J.H."/>
            <person name="Jorgensen S.L."/>
            <person name="Zaremba-Niedzwiedzka K."/>
            <person name="Martijn J."/>
            <person name="Lind A.E."/>
            <person name="van Eijk R."/>
            <person name="Schleper C."/>
            <person name="Guy L."/>
            <person name="Ettema T.J."/>
        </authorList>
    </citation>
    <scope>NUCLEOTIDE SEQUENCE</scope>
</reference>
<evidence type="ECO:0000256" key="4">
    <source>
        <dbReference type="SAM" id="Phobius"/>
    </source>
</evidence>
<dbReference type="GO" id="GO:0016020">
    <property type="term" value="C:membrane"/>
    <property type="evidence" value="ECO:0007669"/>
    <property type="project" value="TreeGrafter"/>
</dbReference>
<evidence type="ECO:0000256" key="2">
    <source>
        <dbReference type="ARBA" id="ARBA00022801"/>
    </source>
</evidence>
<dbReference type="AlphaFoldDB" id="A0A0F9FY15"/>
<keyword evidence="4" id="KW-0812">Transmembrane</keyword>
<keyword evidence="2" id="KW-0378">Hydrolase</keyword>
<proteinExistence type="predicted"/>
<keyword evidence="3" id="KW-0175">Coiled coil</keyword>
<dbReference type="EMBL" id="LAZR01030627">
    <property type="protein sequence ID" value="KKL56042.1"/>
    <property type="molecule type" value="Genomic_DNA"/>
</dbReference>
<evidence type="ECO:0000313" key="6">
    <source>
        <dbReference type="EMBL" id="KKL56042.1"/>
    </source>
</evidence>